<reference evidence="1 2" key="1">
    <citation type="journal article" date="2003" name="Proc. Natl. Acad. Sci. U.S.A.">
        <title>Complete genome sequence of the marine planctomycete Pirellula sp. strain 1.</title>
        <authorList>
            <person name="Gloeckner F.O."/>
            <person name="Kube M."/>
            <person name="Bauer M."/>
            <person name="Teeling H."/>
            <person name="Lombardot T."/>
            <person name="Ludwig W."/>
            <person name="Gade D."/>
            <person name="Beck A."/>
            <person name="Borzym K."/>
            <person name="Heitmann K."/>
            <person name="Rabus R."/>
            <person name="Schlesner H."/>
            <person name="Amann R."/>
            <person name="Reinhardt R."/>
        </authorList>
    </citation>
    <scope>NUCLEOTIDE SEQUENCE [LARGE SCALE GENOMIC DNA]</scope>
    <source>
        <strain evidence="2">DSM 10527 / NCIMB 13988 / SH1</strain>
    </source>
</reference>
<evidence type="ECO:0000313" key="2">
    <source>
        <dbReference type="Proteomes" id="UP000001025"/>
    </source>
</evidence>
<accession>Q7UU08</accession>
<sequence>MEKYRNRSQDICRCECRTAPTLMDQPVWAECSPKFTCQPSKPACKLIDPFPQ</sequence>
<dbReference type="KEGG" id="rba:RB3583"/>
<proteinExistence type="predicted"/>
<dbReference type="EnsemblBacteria" id="CAD73276">
    <property type="protein sequence ID" value="CAD73276"/>
    <property type="gene ID" value="RB3583"/>
</dbReference>
<dbReference type="AlphaFoldDB" id="Q7UU08"/>
<dbReference type="STRING" id="243090.RB3583"/>
<protein>
    <submittedName>
        <fullName evidence="1">Uncharacterized protein</fullName>
    </submittedName>
</protein>
<dbReference type="InParanoid" id="Q7UU08"/>
<evidence type="ECO:0000313" key="1">
    <source>
        <dbReference type="EMBL" id="CAD73276.1"/>
    </source>
</evidence>
<name>Q7UU08_RHOBA</name>
<dbReference type="Proteomes" id="UP000001025">
    <property type="component" value="Chromosome"/>
</dbReference>
<dbReference type="EMBL" id="BX294139">
    <property type="protein sequence ID" value="CAD73276.1"/>
    <property type="molecule type" value="Genomic_DNA"/>
</dbReference>
<keyword evidence="2" id="KW-1185">Reference proteome</keyword>
<organism evidence="1 2">
    <name type="scientific">Rhodopirellula baltica (strain DSM 10527 / NCIMB 13988 / SH1)</name>
    <dbReference type="NCBI Taxonomy" id="243090"/>
    <lineage>
        <taxon>Bacteria</taxon>
        <taxon>Pseudomonadati</taxon>
        <taxon>Planctomycetota</taxon>
        <taxon>Planctomycetia</taxon>
        <taxon>Pirellulales</taxon>
        <taxon>Pirellulaceae</taxon>
        <taxon>Rhodopirellula</taxon>
    </lineage>
</organism>
<gene>
    <name evidence="1" type="ordered locus">RB3583</name>
</gene>
<dbReference type="HOGENOM" id="CLU_3084116_0_0_0"/>